<evidence type="ECO:0008006" key="3">
    <source>
        <dbReference type="Google" id="ProtNLM"/>
    </source>
</evidence>
<proteinExistence type="predicted"/>
<dbReference type="STRING" id="1798383.A3D78_02855"/>
<comment type="caution">
    <text evidence="1">The sequence shown here is derived from an EMBL/GenBank/DDBJ whole genome shotgun (WGS) entry which is preliminary data.</text>
</comment>
<evidence type="ECO:0000313" key="2">
    <source>
        <dbReference type="Proteomes" id="UP000176253"/>
    </source>
</evidence>
<name>A0A1F5ZTW9_9BACT</name>
<gene>
    <name evidence="1" type="ORF">A3D78_02855</name>
</gene>
<protein>
    <recommendedName>
        <fullName evidence="3">BrnT family toxin</fullName>
    </recommendedName>
</protein>
<dbReference type="EMBL" id="MFJM01000070">
    <property type="protein sequence ID" value="OGG15823.1"/>
    <property type="molecule type" value="Genomic_DNA"/>
</dbReference>
<dbReference type="InterPro" id="IPR038573">
    <property type="entry name" value="BrnT_sf"/>
</dbReference>
<dbReference type="AlphaFoldDB" id="A0A1F5ZTW9"/>
<dbReference type="Pfam" id="PF04365">
    <property type="entry name" value="BrnT_toxin"/>
    <property type="match status" value="1"/>
</dbReference>
<evidence type="ECO:0000313" key="1">
    <source>
        <dbReference type="EMBL" id="OGG15823.1"/>
    </source>
</evidence>
<dbReference type="Gene3D" id="3.10.450.530">
    <property type="entry name" value="Ribonuclease toxin, BrnT, of type II toxin-antitoxin system"/>
    <property type="match status" value="1"/>
</dbReference>
<accession>A0A1F5ZTW9</accession>
<reference evidence="1 2" key="1">
    <citation type="journal article" date="2016" name="Nat. Commun.">
        <title>Thousands of microbial genomes shed light on interconnected biogeochemical processes in an aquifer system.</title>
        <authorList>
            <person name="Anantharaman K."/>
            <person name="Brown C.T."/>
            <person name="Hug L.A."/>
            <person name="Sharon I."/>
            <person name="Castelle C.J."/>
            <person name="Probst A.J."/>
            <person name="Thomas B.C."/>
            <person name="Singh A."/>
            <person name="Wilkins M.J."/>
            <person name="Karaoz U."/>
            <person name="Brodie E.L."/>
            <person name="Williams K.H."/>
            <person name="Hubbard S.S."/>
            <person name="Banfield J.F."/>
        </authorList>
    </citation>
    <scope>NUCLEOTIDE SEQUENCE [LARGE SCALE GENOMIC DNA]</scope>
</reference>
<sequence length="107" mass="12644">MSLNFDLSRIVGFDWDNGNIDKNLKKHKVTNEESEGVFSNNPYVSEDIQHSEKEQRLQALGKTNQGRLLFISFTIRKLDQKLKIRVISCRDMNRKEEVKYEKIQRNT</sequence>
<dbReference type="InterPro" id="IPR007460">
    <property type="entry name" value="BrnT_toxin"/>
</dbReference>
<dbReference type="Proteomes" id="UP000176253">
    <property type="component" value="Unassembled WGS sequence"/>
</dbReference>
<organism evidence="1 2">
    <name type="scientific">Candidatus Gottesmanbacteria bacterium RIFCSPHIGHO2_02_FULL_39_14</name>
    <dbReference type="NCBI Taxonomy" id="1798383"/>
    <lineage>
        <taxon>Bacteria</taxon>
        <taxon>Candidatus Gottesmaniibacteriota</taxon>
    </lineage>
</organism>